<feature type="region of interest" description="Disordered" evidence="1">
    <location>
        <begin position="1"/>
        <end position="65"/>
    </location>
</feature>
<reference evidence="2 3" key="1">
    <citation type="submission" date="2015-09" db="EMBL/GenBank/DDBJ databases">
        <title>Trachymyrmex cornetzi WGS genome.</title>
        <authorList>
            <person name="Nygaard S."/>
            <person name="Hu H."/>
            <person name="Boomsma J."/>
            <person name="Zhang G."/>
        </authorList>
    </citation>
    <scope>NUCLEOTIDE SEQUENCE [LARGE SCALE GENOMIC DNA]</scope>
    <source>
        <strain evidence="2">Tcor2-1</strain>
        <tissue evidence="2">Whole body</tissue>
    </source>
</reference>
<feature type="compositionally biased region" description="Basic and acidic residues" evidence="1">
    <location>
        <begin position="33"/>
        <end position="51"/>
    </location>
</feature>
<keyword evidence="3" id="KW-1185">Reference proteome</keyword>
<evidence type="ECO:0000313" key="2">
    <source>
        <dbReference type="EMBL" id="KYN09898.1"/>
    </source>
</evidence>
<dbReference type="Proteomes" id="UP000078492">
    <property type="component" value="Unassembled WGS sequence"/>
</dbReference>
<proteinExistence type="predicted"/>
<accession>A0A151ISV3</accession>
<dbReference type="AlphaFoldDB" id="A0A151ISV3"/>
<protein>
    <submittedName>
        <fullName evidence="2">Uncharacterized protein</fullName>
    </submittedName>
</protein>
<evidence type="ECO:0000313" key="3">
    <source>
        <dbReference type="Proteomes" id="UP000078492"/>
    </source>
</evidence>
<evidence type="ECO:0000256" key="1">
    <source>
        <dbReference type="SAM" id="MobiDB-lite"/>
    </source>
</evidence>
<gene>
    <name evidence="2" type="ORF">ALC57_18021</name>
</gene>
<name>A0A151ISV3_9HYME</name>
<sequence length="65" mass="7297">MKTETADKMKNRERTSSEGGLVAEPSTKHPVRARVESIRGKNEEESRRANDRGSGIKWNSARAEL</sequence>
<dbReference type="EMBL" id="KQ981064">
    <property type="protein sequence ID" value="KYN09898.1"/>
    <property type="molecule type" value="Genomic_DNA"/>
</dbReference>
<feature type="compositionally biased region" description="Basic and acidic residues" evidence="1">
    <location>
        <begin position="1"/>
        <end position="16"/>
    </location>
</feature>
<organism evidence="2 3">
    <name type="scientific">Trachymyrmex cornetzi</name>
    <dbReference type="NCBI Taxonomy" id="471704"/>
    <lineage>
        <taxon>Eukaryota</taxon>
        <taxon>Metazoa</taxon>
        <taxon>Ecdysozoa</taxon>
        <taxon>Arthropoda</taxon>
        <taxon>Hexapoda</taxon>
        <taxon>Insecta</taxon>
        <taxon>Pterygota</taxon>
        <taxon>Neoptera</taxon>
        <taxon>Endopterygota</taxon>
        <taxon>Hymenoptera</taxon>
        <taxon>Apocrita</taxon>
        <taxon>Aculeata</taxon>
        <taxon>Formicoidea</taxon>
        <taxon>Formicidae</taxon>
        <taxon>Myrmicinae</taxon>
        <taxon>Trachymyrmex</taxon>
    </lineage>
</organism>